<evidence type="ECO:0000313" key="2">
    <source>
        <dbReference type="EMBL" id="AZA99256.1"/>
    </source>
</evidence>
<protein>
    <submittedName>
        <fullName evidence="3">KAP family P-loop domain-containing protein</fullName>
    </submittedName>
</protein>
<dbReference type="Pfam" id="PF07693">
    <property type="entry name" value="KAP_NTPase"/>
    <property type="match status" value="1"/>
</dbReference>
<evidence type="ECO:0000313" key="5">
    <source>
        <dbReference type="Proteomes" id="UP000279541"/>
    </source>
</evidence>
<dbReference type="Proteomes" id="UP000186106">
    <property type="component" value="Unassembled WGS sequence"/>
</dbReference>
<evidence type="ECO:0000259" key="1">
    <source>
        <dbReference type="Pfam" id="PF07693"/>
    </source>
</evidence>
<keyword evidence="5" id="KW-1185">Reference proteome</keyword>
<dbReference type="EMBL" id="CP033926">
    <property type="protein sequence ID" value="AZA99256.1"/>
    <property type="molecule type" value="Genomic_DNA"/>
</dbReference>
<organism evidence="3 4">
    <name type="scientific">Chryseobacterium joostei</name>
    <dbReference type="NCBI Taxonomy" id="112234"/>
    <lineage>
        <taxon>Bacteria</taxon>
        <taxon>Pseudomonadati</taxon>
        <taxon>Bacteroidota</taxon>
        <taxon>Flavobacteriia</taxon>
        <taxon>Flavobacteriales</taxon>
        <taxon>Weeksellaceae</taxon>
        <taxon>Chryseobacterium group</taxon>
        <taxon>Chryseobacterium</taxon>
    </lineage>
</organism>
<dbReference type="OrthoDB" id="88903at2"/>
<dbReference type="STRING" id="112234.SAMN05421768_10177"/>
<reference evidence="3 4" key="1">
    <citation type="submission" date="2017-01" db="EMBL/GenBank/DDBJ databases">
        <authorList>
            <person name="Mah S.A."/>
            <person name="Swanson W.J."/>
            <person name="Moy G.W."/>
            <person name="Vacquier V.D."/>
        </authorList>
    </citation>
    <scope>NUCLEOTIDE SEQUENCE [LARGE SCALE GENOMIC DNA]</scope>
    <source>
        <strain evidence="3 4">DSM 16927</strain>
    </source>
</reference>
<name>A0A1N7HSC3_9FLAO</name>
<dbReference type="InterPro" id="IPR011646">
    <property type="entry name" value="KAP_P-loop"/>
</dbReference>
<evidence type="ECO:0000313" key="3">
    <source>
        <dbReference type="EMBL" id="SIS27789.1"/>
    </source>
</evidence>
<sequence length="627" mass="73336">MDNKHIIEYLEYYINSENINFAVLLKGGWGSGKTFFIKKLIEKWSTPNIAGDEFVALNPIYISLNGVSEKKEIILKLKERINPFLYSKGVKVASSIFKGFIKSTLKVDLDFDGDGKDDAAANINFDPISIFKADNDKIKGNRIIIFDDIERCKIPVDEIYGFINDFVEHSKCKIILISDEDKIIERDLQEKNLAPYTAFKEKIIGQAFEIKPNSDEAVQYFISLLKPEIQAVMEENKALIFSIFSVSKAKNLRVLQRAMFNYERILNLLEEDLKKDVDNYKLLTKSLLGYYMIFHIEYNTGNLDIEFFQQLFIGDEKKYDFQNYEEAIKSFNLIHSTKLFTAKNLLQFISHGNYEALLSELNNCFIFHPDDEKDWEKLWYWKFLEDSTFNEILPKVEKEFFAETNLHFTEVLHISSIFLNLIDNELYSGSTKSNVISRAKELFAASDDLKGVTDLHIILRRSWRKYYASEHTAEFQEILKSLKDCTKLSQSQTTNNFVEATLYGLNNENVDELYDIFKKYDWSTRTILERTSIFKNVSAEKFSEVVLSLDNKSIFDLNGYFNYRYIPEKNYTNEKIEDYHKSEFEFINSLRNNLIEKHSKLEGEPIRAKTIKNLIEDLEKISLRINK</sequence>
<dbReference type="SUPFAM" id="SSF52540">
    <property type="entry name" value="P-loop containing nucleoside triphosphate hydrolases"/>
    <property type="match status" value="1"/>
</dbReference>
<dbReference type="EMBL" id="FTNZ01000001">
    <property type="protein sequence ID" value="SIS27789.1"/>
    <property type="molecule type" value="Genomic_DNA"/>
</dbReference>
<reference evidence="2 5" key="2">
    <citation type="submission" date="2018-11" db="EMBL/GenBank/DDBJ databases">
        <title>Proposal to divide the Flavobacteriaceae and reorganize its genera based on Amino Acid Identity values calculated from whole genome sequences.</title>
        <authorList>
            <person name="Nicholson A.C."/>
            <person name="Gulvik C.A."/>
            <person name="Whitney A.M."/>
            <person name="Humrighouse B.W."/>
            <person name="Bell M."/>
            <person name="Holmes B."/>
            <person name="Steigerwalt A.G."/>
            <person name="Villarma A."/>
            <person name="Sheth M."/>
            <person name="Batra D."/>
            <person name="Pryor J."/>
            <person name="Bernardet J.-F."/>
            <person name="Hugo C."/>
            <person name="Kampfer P."/>
            <person name="Newman J."/>
            <person name="McQuiston J.R."/>
        </authorList>
    </citation>
    <scope>NUCLEOTIDE SEQUENCE [LARGE SCALE GENOMIC DNA]</scope>
    <source>
        <strain evidence="2 5">DSM 16927</strain>
    </source>
</reference>
<dbReference type="Gene3D" id="3.40.50.300">
    <property type="entry name" value="P-loop containing nucleotide triphosphate hydrolases"/>
    <property type="match status" value="1"/>
</dbReference>
<accession>A0A1N7HSC3</accession>
<gene>
    <name evidence="2" type="ORF">EG359_06395</name>
    <name evidence="3" type="ORF">SAMN05421768_10177</name>
</gene>
<proteinExistence type="predicted"/>
<dbReference type="KEGG" id="cjt:EG359_06395"/>
<dbReference type="Proteomes" id="UP000279541">
    <property type="component" value="Chromosome"/>
</dbReference>
<evidence type="ECO:0000313" key="4">
    <source>
        <dbReference type="Proteomes" id="UP000186106"/>
    </source>
</evidence>
<feature type="domain" description="KAP NTPase" evidence="1">
    <location>
        <begin position="3"/>
        <end position="257"/>
    </location>
</feature>
<dbReference type="InterPro" id="IPR027417">
    <property type="entry name" value="P-loop_NTPase"/>
</dbReference>
<dbReference type="AlphaFoldDB" id="A0A1N7HSC3"/>
<dbReference type="RefSeq" id="WP_076350889.1">
    <property type="nucleotide sequence ID" value="NZ_CP033926.1"/>
</dbReference>